<evidence type="ECO:0000259" key="9">
    <source>
        <dbReference type="PROSITE" id="PS50850"/>
    </source>
</evidence>
<comment type="subcellular location">
    <subcellularLocation>
        <location evidence="1">Membrane</location>
        <topology evidence="1">Multi-pass membrane protein</topology>
    </subcellularLocation>
</comment>
<sequence length="726" mass="81810">MNHLHSEEDNNSSRMSISQSIVSSIERYDANDYSENLQNNIKDQQPTQYYANNASHDENDNIGKGAEPTDENLSLEKSVTNLRKNKELLVPRKKRRGLLAQLAIVPEYKDARDYPPAVKKFIVFLVAYASIMGPMGTSIIFPCINEIVEDFNTTTIKVNVSVGIYLLSLGIFPLWWSSISEFRGRRTVYVISFTLLFAFNIGCGLCKNIESFIILRVLCGGSSASVQSVGAGTIADLYAPEQRGKNLGLYYLGPLMAPLLSPIFGSLLVNRWSWKSTQWFMVILAGVNVILLILLLPETLRLQDNKQAIINALRERKEASRKHNLEVAAAAAAAASNSSTSTSTAVSEEDVEYFKMHINDNNKTATTKYKDDEEETGNNYNNNGKKKDHDQVNIDERVIERVLTSNRENTLTNEEYNEDNNSEDEQNLPPILDPLTPQITKITTRNRHDINLEKELREQNMEKVLTEIDVEIGQEQETNEDTEEKKSNWKHTLYIYLIKPLKSVVFLKYPPVALAIAFSSITFSCVYFVNITVEYSYSRSPYNFRPLYIGLLYIPNSVTYILASIFGGKWVDQLLVDYKKKHGYLAPQARISYNVVASVIAFPVSLIIFGWCLDKKQHWVTPLVGTALFGFASMMTIGAVVSYLVDSLPGRGATGVALNNLIRQIFAAVAVFVDEPMLLGMTTGWAFTMLAFIVLGSSVVLIILKKKSDYWSEHYDLEHLYEIVSR</sequence>
<dbReference type="PANTHER" id="PTHR23502">
    <property type="entry name" value="MAJOR FACILITATOR SUPERFAMILY"/>
    <property type="match status" value="1"/>
</dbReference>
<feature type="transmembrane region" description="Helical" evidence="8">
    <location>
        <begin position="121"/>
        <end position="144"/>
    </location>
</feature>
<evidence type="ECO:0000256" key="6">
    <source>
        <dbReference type="ARBA" id="ARBA00038347"/>
    </source>
</evidence>
<evidence type="ECO:0000256" key="8">
    <source>
        <dbReference type="SAM" id="Phobius"/>
    </source>
</evidence>
<feature type="transmembrane region" description="Helical" evidence="8">
    <location>
        <begin position="652"/>
        <end position="673"/>
    </location>
</feature>
<dbReference type="GO" id="GO:0010509">
    <property type="term" value="P:intracellular polyamine homeostasis"/>
    <property type="evidence" value="ECO:0007669"/>
    <property type="project" value="TreeGrafter"/>
</dbReference>
<evidence type="ECO:0000256" key="5">
    <source>
        <dbReference type="ARBA" id="ARBA00023136"/>
    </source>
</evidence>
<feature type="region of interest" description="Disordered" evidence="7">
    <location>
        <begin position="51"/>
        <end position="70"/>
    </location>
</feature>
<dbReference type="Gene3D" id="1.20.1720.10">
    <property type="entry name" value="Multidrug resistance protein D"/>
    <property type="match status" value="1"/>
</dbReference>
<dbReference type="InterPro" id="IPR036259">
    <property type="entry name" value="MFS_trans_sf"/>
</dbReference>
<protein>
    <submittedName>
        <fullName evidence="10">Related to Quinidine resistance protein 3</fullName>
    </submittedName>
</protein>
<feature type="transmembrane region" description="Helical" evidence="8">
    <location>
        <begin position="156"/>
        <end position="176"/>
    </location>
</feature>
<feature type="compositionally biased region" description="Acidic residues" evidence="7">
    <location>
        <begin position="415"/>
        <end position="426"/>
    </location>
</feature>
<feature type="transmembrane region" description="Helical" evidence="8">
    <location>
        <begin position="249"/>
        <end position="272"/>
    </location>
</feature>
<evidence type="ECO:0000313" key="10">
    <source>
        <dbReference type="EMBL" id="SSD61935.1"/>
    </source>
</evidence>
<feature type="transmembrane region" description="Helical" evidence="8">
    <location>
        <begin position="549"/>
        <end position="571"/>
    </location>
</feature>
<keyword evidence="5 8" id="KW-0472">Membrane</keyword>
<feature type="domain" description="Major facilitator superfamily (MFS) profile" evidence="9">
    <location>
        <begin position="122"/>
        <end position="709"/>
    </location>
</feature>
<feature type="transmembrane region" description="Helical" evidence="8">
    <location>
        <begin position="685"/>
        <end position="704"/>
    </location>
</feature>
<dbReference type="AlphaFoldDB" id="A0A376BB78"/>
<dbReference type="GO" id="GO:0015203">
    <property type="term" value="F:polyamine transmembrane transporter activity"/>
    <property type="evidence" value="ECO:0007669"/>
    <property type="project" value="TreeGrafter"/>
</dbReference>
<gene>
    <name evidence="10" type="ORF">SCODWIG_03696</name>
</gene>
<name>A0A376BB78_9ASCO</name>
<feature type="region of interest" description="Disordered" evidence="7">
    <location>
        <begin position="405"/>
        <end position="435"/>
    </location>
</feature>
<dbReference type="SUPFAM" id="SSF103473">
    <property type="entry name" value="MFS general substrate transporter"/>
    <property type="match status" value="1"/>
</dbReference>
<dbReference type="InterPro" id="IPR011701">
    <property type="entry name" value="MFS"/>
</dbReference>
<comment type="similarity">
    <text evidence="6">Belongs to the major facilitator superfamily. CAR1 family.</text>
</comment>
<dbReference type="EMBL" id="UFAJ01001001">
    <property type="protein sequence ID" value="SSD61935.1"/>
    <property type="molecule type" value="Genomic_DNA"/>
</dbReference>
<evidence type="ECO:0000256" key="4">
    <source>
        <dbReference type="ARBA" id="ARBA00022989"/>
    </source>
</evidence>
<evidence type="ECO:0000256" key="1">
    <source>
        <dbReference type="ARBA" id="ARBA00004141"/>
    </source>
</evidence>
<evidence type="ECO:0000313" key="11">
    <source>
        <dbReference type="Proteomes" id="UP000262825"/>
    </source>
</evidence>
<feature type="transmembrane region" description="Helical" evidence="8">
    <location>
        <begin position="623"/>
        <end position="645"/>
    </location>
</feature>
<dbReference type="FunFam" id="1.20.1720.10:FF:000009">
    <property type="entry name" value="MFS multidrug transporter"/>
    <property type="match status" value="1"/>
</dbReference>
<dbReference type="Proteomes" id="UP000262825">
    <property type="component" value="Unassembled WGS sequence"/>
</dbReference>
<keyword evidence="11" id="KW-1185">Reference proteome</keyword>
<feature type="transmembrane region" description="Helical" evidence="8">
    <location>
        <begin position="278"/>
        <end position="296"/>
    </location>
</feature>
<dbReference type="Gene3D" id="1.20.1250.20">
    <property type="entry name" value="MFS general substrate transporter like domains"/>
    <property type="match status" value="1"/>
</dbReference>
<keyword evidence="2" id="KW-0813">Transport</keyword>
<reference evidence="11" key="1">
    <citation type="submission" date="2018-06" db="EMBL/GenBank/DDBJ databases">
        <authorList>
            <person name="Guldener U."/>
        </authorList>
    </citation>
    <scope>NUCLEOTIDE SEQUENCE [LARGE SCALE GENOMIC DNA]</scope>
    <source>
        <strain evidence="11">UTAD17</strain>
    </source>
</reference>
<evidence type="ECO:0000256" key="3">
    <source>
        <dbReference type="ARBA" id="ARBA00022692"/>
    </source>
</evidence>
<dbReference type="PANTHER" id="PTHR23502:SF5">
    <property type="entry name" value="QUINIDINE RESISTANCE PROTEIN 3"/>
    <property type="match status" value="1"/>
</dbReference>
<feature type="region of interest" description="Disordered" evidence="7">
    <location>
        <begin position="365"/>
        <end position="389"/>
    </location>
</feature>
<dbReference type="Pfam" id="PF07690">
    <property type="entry name" value="MFS_1"/>
    <property type="match status" value="2"/>
</dbReference>
<dbReference type="OrthoDB" id="3936150at2759"/>
<accession>A0A376BB78</accession>
<dbReference type="InterPro" id="IPR020846">
    <property type="entry name" value="MFS_dom"/>
</dbReference>
<evidence type="ECO:0000256" key="7">
    <source>
        <dbReference type="SAM" id="MobiDB-lite"/>
    </source>
</evidence>
<proteinExistence type="inferred from homology"/>
<feature type="transmembrane region" description="Helical" evidence="8">
    <location>
        <begin position="188"/>
        <end position="206"/>
    </location>
</feature>
<feature type="transmembrane region" description="Helical" evidence="8">
    <location>
        <begin position="591"/>
        <end position="611"/>
    </location>
</feature>
<evidence type="ECO:0000256" key="2">
    <source>
        <dbReference type="ARBA" id="ARBA00022448"/>
    </source>
</evidence>
<dbReference type="GO" id="GO:0005886">
    <property type="term" value="C:plasma membrane"/>
    <property type="evidence" value="ECO:0007669"/>
    <property type="project" value="TreeGrafter"/>
</dbReference>
<feature type="transmembrane region" description="Helical" evidence="8">
    <location>
        <begin position="509"/>
        <end position="529"/>
    </location>
</feature>
<organism evidence="10 11">
    <name type="scientific">Saccharomycodes ludwigii</name>
    <dbReference type="NCBI Taxonomy" id="36035"/>
    <lineage>
        <taxon>Eukaryota</taxon>
        <taxon>Fungi</taxon>
        <taxon>Dikarya</taxon>
        <taxon>Ascomycota</taxon>
        <taxon>Saccharomycotina</taxon>
        <taxon>Saccharomycetes</taxon>
        <taxon>Saccharomycodales</taxon>
        <taxon>Saccharomycodaceae</taxon>
        <taxon>Saccharomycodes</taxon>
    </lineage>
</organism>
<keyword evidence="3 8" id="KW-0812">Transmembrane</keyword>
<keyword evidence="4 8" id="KW-1133">Transmembrane helix</keyword>
<dbReference type="PROSITE" id="PS50850">
    <property type="entry name" value="MFS"/>
    <property type="match status" value="1"/>
</dbReference>
<dbReference type="VEuPathDB" id="FungiDB:SCODWIG_03696"/>